<protein>
    <recommendedName>
        <fullName evidence="3">Aspartate/glutamate racemase family protein</fullName>
    </recommendedName>
</protein>
<keyword evidence="2" id="KW-1185">Reference proteome</keyword>
<comment type="caution">
    <text evidence="1">The sequence shown here is derived from an EMBL/GenBank/DDBJ whole genome shotgun (WGS) entry which is preliminary data.</text>
</comment>
<evidence type="ECO:0000313" key="2">
    <source>
        <dbReference type="Proteomes" id="UP000006230"/>
    </source>
</evidence>
<dbReference type="Gene3D" id="3.40.50.1860">
    <property type="match status" value="1"/>
</dbReference>
<dbReference type="NCBIfam" id="NF005679">
    <property type="entry name" value="PRK07475.1"/>
    <property type="match status" value="1"/>
</dbReference>
<dbReference type="InterPro" id="IPR001920">
    <property type="entry name" value="Asp/Glu_race"/>
</dbReference>
<evidence type="ECO:0008006" key="3">
    <source>
        <dbReference type="Google" id="ProtNLM"/>
    </source>
</evidence>
<dbReference type="OrthoDB" id="5465390at2"/>
<sequence length="250" mass="26351">MFDPVRPFGAPGSHVAQGGKAIYGAPLGILMLEARFPRVHGDMGNATTWPFPVLYHVVRGASPAKVVCDRAEGLLEPFIAAARDLVDLGAEGITTNCGFLSIYQRQLADAVQVPVATSSMMQVPWVQATLPPGQRVGIVTINAAGITPAHLEGINVPLDTPIAGCEGGDELFPVIINAARPQLDLAKACADVVAAAQALVARHPELGAIVLECTNMAPYSAAVRAATGLPVYDIYSMTTWFQAGLQPRRF</sequence>
<reference evidence="1 2" key="1">
    <citation type="journal article" date="2010" name="J. Bacteriol.">
        <title>Genome sequences of Pelagibaca bermudensis HTCC2601T and Maritimibacter alkaliphilus HTCC2654T, the type strains of two marine Roseobacter genera.</title>
        <authorList>
            <person name="Thrash J.C."/>
            <person name="Cho J.C."/>
            <person name="Ferriera S."/>
            <person name="Johnson J."/>
            <person name="Vergin K.L."/>
            <person name="Giovannoni S.J."/>
        </authorList>
    </citation>
    <scope>NUCLEOTIDE SEQUENCE [LARGE SCALE GENOMIC DNA]</scope>
    <source>
        <strain evidence="2">DSM 26914 / JCM 13377 / KCTC 12554 / HTCC2601</strain>
    </source>
</reference>
<evidence type="ECO:0000313" key="1">
    <source>
        <dbReference type="EMBL" id="EAU45120.1"/>
    </source>
</evidence>
<dbReference type="EMBL" id="AATQ01000032">
    <property type="protein sequence ID" value="EAU45120.1"/>
    <property type="molecule type" value="Genomic_DNA"/>
</dbReference>
<accession>Q0FLH8</accession>
<gene>
    <name evidence="1" type="ORF">R2601_23076</name>
</gene>
<dbReference type="Proteomes" id="UP000006230">
    <property type="component" value="Unassembled WGS sequence"/>
</dbReference>
<dbReference type="AlphaFoldDB" id="Q0FLH8"/>
<dbReference type="HOGENOM" id="CLU_093553_0_0_5"/>
<dbReference type="STRING" id="314265.R2601_23076"/>
<proteinExistence type="predicted"/>
<dbReference type="RefSeq" id="WP_007799721.1">
    <property type="nucleotide sequence ID" value="NZ_DS022276.1"/>
</dbReference>
<name>Q0FLH8_SALBH</name>
<dbReference type="GO" id="GO:0016855">
    <property type="term" value="F:racemase and epimerase activity, acting on amino acids and derivatives"/>
    <property type="evidence" value="ECO:0007669"/>
    <property type="project" value="InterPro"/>
</dbReference>
<organism evidence="1 2">
    <name type="scientific">Salipiger bermudensis (strain DSM 26914 / JCM 13377 / KCTC 12554 / HTCC2601)</name>
    <name type="common">Pelagibaca bermudensis</name>
    <dbReference type="NCBI Taxonomy" id="314265"/>
    <lineage>
        <taxon>Bacteria</taxon>
        <taxon>Pseudomonadati</taxon>
        <taxon>Pseudomonadota</taxon>
        <taxon>Alphaproteobacteria</taxon>
        <taxon>Rhodobacterales</taxon>
        <taxon>Roseobacteraceae</taxon>
        <taxon>Salipiger</taxon>
    </lineage>
</organism>
<dbReference type="eggNOG" id="COG1794">
    <property type="taxonomic scope" value="Bacteria"/>
</dbReference>